<evidence type="ECO:0000313" key="1">
    <source>
        <dbReference type="EMBL" id="EXK24391.1"/>
    </source>
</evidence>
<dbReference type="HOGENOM" id="CLU_2722327_0_0_1"/>
<sequence>MYGYWELTEISVIYICTTRTIFKIRKHVHELDSDYNLRSVTSSEFTTYNGAESTRRIGGDVSLSIHTRVVYQ</sequence>
<dbReference type="EMBL" id="KI980384">
    <property type="protein sequence ID" value="EXK24391.1"/>
    <property type="molecule type" value="Genomic_DNA"/>
</dbReference>
<dbReference type="AlphaFoldDB" id="W9ZTG7"/>
<dbReference type="VEuPathDB" id="FungiDB:FOMG_18874"/>
<reference evidence="1" key="1">
    <citation type="submission" date="2012-04" db="EMBL/GenBank/DDBJ databases">
        <title>The Genome Sequence of Fusarium oxysporum melonis.</title>
        <authorList>
            <consortium name="The Broad Institute Genome Sequencing Platform"/>
            <person name="Ma L.-J."/>
            <person name="Gale L.R."/>
            <person name="Schwartz D.C."/>
            <person name="Zhou S."/>
            <person name="Corby-Kistler H."/>
            <person name="Young S.K."/>
            <person name="Zeng Q."/>
            <person name="Gargeya S."/>
            <person name="Fitzgerald M."/>
            <person name="Haas B."/>
            <person name="Abouelleil A."/>
            <person name="Alvarado L."/>
            <person name="Arachchi H.M."/>
            <person name="Berlin A."/>
            <person name="Brown A."/>
            <person name="Chapman S.B."/>
            <person name="Chen Z."/>
            <person name="Dunbar C."/>
            <person name="Freedman E."/>
            <person name="Gearin G."/>
            <person name="Goldberg J."/>
            <person name="Griggs A."/>
            <person name="Gujja S."/>
            <person name="Heiman D."/>
            <person name="Howarth C."/>
            <person name="Larson L."/>
            <person name="Lui A."/>
            <person name="MacDonald P.J.P."/>
            <person name="Montmayeur A."/>
            <person name="Murphy C."/>
            <person name="Neiman D."/>
            <person name="Pearson M."/>
            <person name="Priest M."/>
            <person name="Roberts A."/>
            <person name="Saif S."/>
            <person name="Shea T."/>
            <person name="Shenoy N."/>
            <person name="Sisk P."/>
            <person name="Stolte C."/>
            <person name="Sykes S."/>
            <person name="Wortman J."/>
            <person name="Nusbaum C."/>
            <person name="Birren B."/>
        </authorList>
    </citation>
    <scope>NUCLEOTIDE SEQUENCE</scope>
    <source>
        <strain evidence="1">26406</strain>
    </source>
</reference>
<dbReference type="Proteomes" id="UP000030703">
    <property type="component" value="Unassembled WGS sequence"/>
</dbReference>
<proteinExistence type="predicted"/>
<reference evidence="1" key="2">
    <citation type="submission" date="2014-02" db="EMBL/GenBank/DDBJ databases">
        <title>Annotation of the Genome Sequence of Fusarium oxysporum f. sp. melonis 26406.</title>
        <authorList>
            <consortium name="The Broad Institute Genomics Platform"/>
            <person name="Ma L.-J."/>
            <person name="Corby-Kistler H."/>
            <person name="Broz K."/>
            <person name="Gale L.R."/>
            <person name="Jonkers W."/>
            <person name="O'Donnell K."/>
            <person name="Ploetz R."/>
            <person name="Steinberg C."/>
            <person name="Schwartz D.C."/>
            <person name="VanEtten H."/>
            <person name="Zhou S."/>
            <person name="Young S.K."/>
            <person name="Zeng Q."/>
            <person name="Gargeya S."/>
            <person name="Fitzgerald M."/>
            <person name="Abouelleil A."/>
            <person name="Alvarado L."/>
            <person name="Chapman S.B."/>
            <person name="Gainer-Dewar J."/>
            <person name="Goldberg J."/>
            <person name="Griggs A."/>
            <person name="Gujja S."/>
            <person name="Hansen M."/>
            <person name="Howarth C."/>
            <person name="Imamovic A."/>
            <person name="Ireland A."/>
            <person name="Larimer J."/>
            <person name="McCowan C."/>
            <person name="Murphy C."/>
            <person name="Pearson M."/>
            <person name="Poon T.W."/>
            <person name="Priest M."/>
            <person name="Roberts A."/>
            <person name="Saif S."/>
            <person name="Shea T."/>
            <person name="Sykes S."/>
            <person name="Wortman J."/>
            <person name="Nusbaum C."/>
            <person name="Birren B."/>
        </authorList>
    </citation>
    <scope>NUCLEOTIDE SEQUENCE</scope>
    <source>
        <strain evidence="1">26406</strain>
    </source>
</reference>
<organism evidence="1">
    <name type="scientific">Fusarium oxysporum f. sp. melonis 26406</name>
    <dbReference type="NCBI Taxonomy" id="1089452"/>
    <lineage>
        <taxon>Eukaryota</taxon>
        <taxon>Fungi</taxon>
        <taxon>Dikarya</taxon>
        <taxon>Ascomycota</taxon>
        <taxon>Pezizomycotina</taxon>
        <taxon>Sordariomycetes</taxon>
        <taxon>Hypocreomycetidae</taxon>
        <taxon>Hypocreales</taxon>
        <taxon>Nectriaceae</taxon>
        <taxon>Fusarium</taxon>
        <taxon>Fusarium oxysporum species complex</taxon>
    </lineage>
</organism>
<name>W9ZTG7_FUSOX</name>
<protein>
    <submittedName>
        <fullName evidence="1">Uncharacterized protein</fullName>
    </submittedName>
</protein>
<accession>W9ZTG7</accession>
<gene>
    <name evidence="1" type="ORF">FOMG_18874</name>
</gene>